<evidence type="ECO:0000313" key="3">
    <source>
        <dbReference type="Proteomes" id="UP000176336"/>
    </source>
</evidence>
<evidence type="ECO:0000256" key="1">
    <source>
        <dbReference type="SAM" id="Phobius"/>
    </source>
</evidence>
<keyword evidence="1" id="KW-1133">Transmembrane helix</keyword>
<dbReference type="EMBL" id="MFCR01000001">
    <property type="protein sequence ID" value="OGE19793.1"/>
    <property type="molecule type" value="Genomic_DNA"/>
</dbReference>
<protein>
    <submittedName>
        <fullName evidence="2">Uncharacterized protein</fullName>
    </submittedName>
</protein>
<accession>A0A1F5ITV9</accession>
<comment type="caution">
    <text evidence="2">The sequence shown here is derived from an EMBL/GenBank/DDBJ whole genome shotgun (WGS) entry which is preliminary data.</text>
</comment>
<gene>
    <name evidence="2" type="ORF">A2871_02305</name>
</gene>
<reference evidence="2 3" key="1">
    <citation type="journal article" date="2016" name="Nat. Commun.">
        <title>Thousands of microbial genomes shed light on interconnected biogeochemical processes in an aquifer system.</title>
        <authorList>
            <person name="Anantharaman K."/>
            <person name="Brown C.T."/>
            <person name="Hug L.A."/>
            <person name="Sharon I."/>
            <person name="Castelle C.J."/>
            <person name="Probst A.J."/>
            <person name="Thomas B.C."/>
            <person name="Singh A."/>
            <person name="Wilkins M.J."/>
            <person name="Karaoz U."/>
            <person name="Brodie E.L."/>
            <person name="Williams K.H."/>
            <person name="Hubbard S.S."/>
            <person name="Banfield J.F."/>
        </authorList>
    </citation>
    <scope>NUCLEOTIDE SEQUENCE [LARGE SCALE GENOMIC DNA]</scope>
</reference>
<organism evidence="2 3">
    <name type="scientific">Candidatus Daviesbacteria bacterium RIFCSPHIGHO2_01_FULL_41_23</name>
    <dbReference type="NCBI Taxonomy" id="1797764"/>
    <lineage>
        <taxon>Bacteria</taxon>
        <taxon>Candidatus Daviesiibacteriota</taxon>
    </lineage>
</organism>
<dbReference type="Proteomes" id="UP000176336">
    <property type="component" value="Unassembled WGS sequence"/>
</dbReference>
<name>A0A1F5ITV9_9BACT</name>
<evidence type="ECO:0000313" key="2">
    <source>
        <dbReference type="EMBL" id="OGE19793.1"/>
    </source>
</evidence>
<keyword evidence="1" id="KW-0472">Membrane</keyword>
<feature type="transmembrane region" description="Helical" evidence="1">
    <location>
        <begin position="56"/>
        <end position="74"/>
    </location>
</feature>
<keyword evidence="1" id="KW-0812">Transmembrane</keyword>
<proteinExistence type="predicted"/>
<sequence>MSEIFRSKIEPYDIPARDDTPRYHLITRSEEHILATKEELQKRLVIQARFYSPIRLIYRASFGLGTIGSFASLLGRKASFLFVPPEAYTLDEQTTWAGIAIVAGIGLSLMMENRIAKWESRKNEFRDTFGEKIHMLPERFRPSNLLKRLTKR</sequence>
<feature type="transmembrane region" description="Helical" evidence="1">
    <location>
        <begin position="94"/>
        <end position="111"/>
    </location>
</feature>
<dbReference type="AlphaFoldDB" id="A0A1F5ITV9"/>